<dbReference type="CDD" id="cd00019">
    <property type="entry name" value="AP2Ec"/>
    <property type="match status" value="1"/>
</dbReference>
<dbReference type="SMART" id="SM00518">
    <property type="entry name" value="AP2Ec"/>
    <property type="match status" value="1"/>
</dbReference>
<dbReference type="Gene3D" id="3.20.20.150">
    <property type="entry name" value="Divalent-metal-dependent TIM barrel enzymes"/>
    <property type="match status" value="1"/>
</dbReference>
<dbReference type="HAMAP" id="MF_00152">
    <property type="entry name" value="Nfo"/>
    <property type="match status" value="1"/>
</dbReference>
<comment type="caution">
    <text evidence="11">The sequence shown here is derived from an EMBL/GenBank/DDBJ whole genome shotgun (WGS) entry which is preliminary data.</text>
</comment>
<dbReference type="EMBL" id="JAULSW010000001">
    <property type="protein sequence ID" value="KAK3394713.1"/>
    <property type="molecule type" value="Genomic_DNA"/>
</dbReference>
<sequence>MVRQSGRVADNKKASLNVVEKTKTAVSAKASAAASGAAAVKKKVAAVAEEAKVEVVKKTTAKTTASKRKAYAVAEVDDEDDVKDEEEEEQLVKKKPAPKKRKTAGAKADDSMPLAARTAVASLPRAMYIGAHVSGAGGVQNAVTNGMQIGANAFALFLKSQRKWSSPPLAPESATQFHSLLKQHGYDAAQHILPHGSYLVNLAQADAAKAKQAFDNFIDDLERCEALGIRLYNFHPGSTGGDTMAAACGRIAAQLNKAHKATESVVTVLENMCGSGNVVGSRFEDLRDIIAQVDDKTRVGVCIDTCHAFAAGYDLRSPEAFAATVKEFDDIVGLKYLRAVHLNDSKAPFNSHRDLHANIGTGFLGLRAFHNIVNHAPFQNLPMVLETPIDEKGPDGKSFENKQIWADEIKLLEGLIGADAETDEFQKTAKDLQAKGLSERNKIQEQVDKKAQKDAKKGTRSKKKATAAKKIKDEDSDSEQEHECSHSDD</sequence>
<evidence type="ECO:0000313" key="11">
    <source>
        <dbReference type="EMBL" id="KAK3394713.1"/>
    </source>
</evidence>
<keyword evidence="12" id="KW-1185">Reference proteome</keyword>
<dbReference type="GO" id="GO:0003906">
    <property type="term" value="F:DNA-(apurinic or apyrimidinic site) endonuclease activity"/>
    <property type="evidence" value="ECO:0007669"/>
    <property type="project" value="TreeGrafter"/>
</dbReference>
<keyword evidence="8" id="KW-0234">DNA repair</keyword>
<dbReference type="AlphaFoldDB" id="A0AAE0P7A5"/>
<feature type="region of interest" description="Disordered" evidence="9">
    <location>
        <begin position="76"/>
        <end position="110"/>
    </location>
</feature>
<feature type="compositionally biased region" description="Basic residues" evidence="9">
    <location>
        <begin position="458"/>
        <end position="469"/>
    </location>
</feature>
<comment type="cofactor">
    <cofactor evidence="1">
        <name>Zn(2+)</name>
        <dbReference type="ChEBI" id="CHEBI:29105"/>
    </cofactor>
</comment>
<evidence type="ECO:0000256" key="2">
    <source>
        <dbReference type="ARBA" id="ARBA00005340"/>
    </source>
</evidence>
<evidence type="ECO:0000259" key="10">
    <source>
        <dbReference type="Pfam" id="PF01261"/>
    </source>
</evidence>
<dbReference type="Proteomes" id="UP001285441">
    <property type="component" value="Unassembled WGS sequence"/>
</dbReference>
<dbReference type="GO" id="GO:0008270">
    <property type="term" value="F:zinc ion binding"/>
    <property type="evidence" value="ECO:0007669"/>
    <property type="project" value="InterPro"/>
</dbReference>
<evidence type="ECO:0000313" key="12">
    <source>
        <dbReference type="Proteomes" id="UP001285441"/>
    </source>
</evidence>
<evidence type="ECO:0000256" key="9">
    <source>
        <dbReference type="SAM" id="MobiDB-lite"/>
    </source>
</evidence>
<organism evidence="11 12">
    <name type="scientific">Podospora didyma</name>
    <dbReference type="NCBI Taxonomy" id="330526"/>
    <lineage>
        <taxon>Eukaryota</taxon>
        <taxon>Fungi</taxon>
        <taxon>Dikarya</taxon>
        <taxon>Ascomycota</taxon>
        <taxon>Pezizomycotina</taxon>
        <taxon>Sordariomycetes</taxon>
        <taxon>Sordariomycetidae</taxon>
        <taxon>Sordariales</taxon>
        <taxon>Podosporaceae</taxon>
        <taxon>Podospora</taxon>
    </lineage>
</organism>
<reference evidence="11" key="1">
    <citation type="journal article" date="2023" name="Mol. Phylogenet. Evol.">
        <title>Genome-scale phylogeny and comparative genomics of the fungal order Sordariales.</title>
        <authorList>
            <person name="Hensen N."/>
            <person name="Bonometti L."/>
            <person name="Westerberg I."/>
            <person name="Brannstrom I.O."/>
            <person name="Guillou S."/>
            <person name="Cros-Aarteil S."/>
            <person name="Calhoun S."/>
            <person name="Haridas S."/>
            <person name="Kuo A."/>
            <person name="Mondo S."/>
            <person name="Pangilinan J."/>
            <person name="Riley R."/>
            <person name="LaButti K."/>
            <person name="Andreopoulos B."/>
            <person name="Lipzen A."/>
            <person name="Chen C."/>
            <person name="Yan M."/>
            <person name="Daum C."/>
            <person name="Ng V."/>
            <person name="Clum A."/>
            <person name="Steindorff A."/>
            <person name="Ohm R.A."/>
            <person name="Martin F."/>
            <person name="Silar P."/>
            <person name="Natvig D.O."/>
            <person name="Lalanne C."/>
            <person name="Gautier V."/>
            <person name="Ament-Velasquez S.L."/>
            <person name="Kruys A."/>
            <person name="Hutchinson M.I."/>
            <person name="Powell A.J."/>
            <person name="Barry K."/>
            <person name="Miller A.N."/>
            <person name="Grigoriev I.V."/>
            <person name="Debuchy R."/>
            <person name="Gladieux P."/>
            <person name="Hiltunen Thoren M."/>
            <person name="Johannesson H."/>
        </authorList>
    </citation>
    <scope>NUCLEOTIDE SEQUENCE</scope>
    <source>
        <strain evidence="11">CBS 232.78</strain>
    </source>
</reference>
<dbReference type="Pfam" id="PF01261">
    <property type="entry name" value="AP_endonuc_2"/>
    <property type="match status" value="1"/>
</dbReference>
<feature type="region of interest" description="Disordered" evidence="9">
    <location>
        <begin position="432"/>
        <end position="489"/>
    </location>
</feature>
<dbReference type="PROSITE" id="PS00731">
    <property type="entry name" value="AP_NUCLEASE_F2_3"/>
    <property type="match status" value="1"/>
</dbReference>
<evidence type="ECO:0000256" key="8">
    <source>
        <dbReference type="ARBA" id="ARBA00023204"/>
    </source>
</evidence>
<reference evidence="11" key="2">
    <citation type="submission" date="2023-06" db="EMBL/GenBank/DDBJ databases">
        <authorList>
            <consortium name="Lawrence Berkeley National Laboratory"/>
            <person name="Haridas S."/>
            <person name="Hensen N."/>
            <person name="Bonometti L."/>
            <person name="Westerberg I."/>
            <person name="Brannstrom I.O."/>
            <person name="Guillou S."/>
            <person name="Cros-Aarteil S."/>
            <person name="Calhoun S."/>
            <person name="Kuo A."/>
            <person name="Mondo S."/>
            <person name="Pangilinan J."/>
            <person name="Riley R."/>
            <person name="LaButti K."/>
            <person name="Andreopoulos B."/>
            <person name="Lipzen A."/>
            <person name="Chen C."/>
            <person name="Yanf M."/>
            <person name="Daum C."/>
            <person name="Ng V."/>
            <person name="Clum A."/>
            <person name="Steindorff A."/>
            <person name="Ohm R."/>
            <person name="Martin F."/>
            <person name="Silar P."/>
            <person name="Natvig D."/>
            <person name="Lalanne C."/>
            <person name="Gautier V."/>
            <person name="Ament-velasquez S.L."/>
            <person name="Kruys A."/>
            <person name="Hutchinson M.I."/>
            <person name="Powell A.J."/>
            <person name="Barry K."/>
            <person name="Miller A.N."/>
            <person name="Grigoriev I.V."/>
            <person name="Debuchy R."/>
            <person name="Gladieux P."/>
            <person name="Thoren M.H."/>
            <person name="Johannesson H."/>
        </authorList>
    </citation>
    <scope>NUCLEOTIDE SEQUENCE</scope>
    <source>
        <strain evidence="11">CBS 232.78</strain>
    </source>
</reference>
<protein>
    <recommendedName>
        <fullName evidence="3">Apurinic-apyrimidinic endonuclease 1</fullName>
    </recommendedName>
</protein>
<evidence type="ECO:0000256" key="7">
    <source>
        <dbReference type="ARBA" id="ARBA00022833"/>
    </source>
</evidence>
<evidence type="ECO:0000256" key="5">
    <source>
        <dbReference type="ARBA" id="ARBA00022763"/>
    </source>
</evidence>
<dbReference type="PROSITE" id="PS51432">
    <property type="entry name" value="AP_NUCLEASE_F2_4"/>
    <property type="match status" value="1"/>
</dbReference>
<accession>A0AAE0P7A5</accession>
<gene>
    <name evidence="11" type="ORF">B0H63DRAFT_55732</name>
</gene>
<keyword evidence="6" id="KW-0378">Hydrolase</keyword>
<evidence type="ECO:0000256" key="6">
    <source>
        <dbReference type="ARBA" id="ARBA00022801"/>
    </source>
</evidence>
<dbReference type="InterPro" id="IPR018246">
    <property type="entry name" value="AP_endonuc_F2_Zn_BS"/>
</dbReference>
<dbReference type="InterPro" id="IPR001719">
    <property type="entry name" value="AP_endonuc_2"/>
</dbReference>
<name>A0AAE0P7A5_9PEZI</name>
<feature type="compositionally biased region" description="Basic and acidic residues" evidence="9">
    <location>
        <begin position="432"/>
        <end position="457"/>
    </location>
</feature>
<dbReference type="SUPFAM" id="SSF51658">
    <property type="entry name" value="Xylose isomerase-like"/>
    <property type="match status" value="1"/>
</dbReference>
<dbReference type="PROSITE" id="PS00730">
    <property type="entry name" value="AP_NUCLEASE_F2_2"/>
    <property type="match status" value="1"/>
</dbReference>
<keyword evidence="7" id="KW-0862">Zinc</keyword>
<evidence type="ECO:0000256" key="3">
    <source>
        <dbReference type="ARBA" id="ARBA00021759"/>
    </source>
</evidence>
<feature type="compositionally biased region" description="Acidic residues" evidence="9">
    <location>
        <begin position="76"/>
        <end position="89"/>
    </location>
</feature>
<dbReference type="NCBIfam" id="TIGR00587">
    <property type="entry name" value="nfo"/>
    <property type="match status" value="1"/>
</dbReference>
<keyword evidence="11" id="KW-0413">Isomerase</keyword>
<keyword evidence="4" id="KW-0479">Metal-binding</keyword>
<dbReference type="GO" id="GO:0006284">
    <property type="term" value="P:base-excision repair"/>
    <property type="evidence" value="ECO:0007669"/>
    <property type="project" value="TreeGrafter"/>
</dbReference>
<feature type="domain" description="Xylose isomerase-like TIM barrel" evidence="10">
    <location>
        <begin position="148"/>
        <end position="413"/>
    </location>
</feature>
<dbReference type="GO" id="GO:0005634">
    <property type="term" value="C:nucleus"/>
    <property type="evidence" value="ECO:0007669"/>
    <property type="project" value="TreeGrafter"/>
</dbReference>
<comment type="similarity">
    <text evidence="2">Belongs to the AP endonuclease 2 family.</text>
</comment>
<dbReference type="GO" id="GO:0005739">
    <property type="term" value="C:mitochondrion"/>
    <property type="evidence" value="ECO:0007669"/>
    <property type="project" value="TreeGrafter"/>
</dbReference>
<dbReference type="PANTHER" id="PTHR21445">
    <property type="entry name" value="ENDONUCLEASE IV ENDODEOXYRIBONUCLEASE IV"/>
    <property type="match status" value="1"/>
</dbReference>
<dbReference type="FunFam" id="3.20.20.150:FF:000001">
    <property type="entry name" value="Probable endonuclease 4"/>
    <property type="match status" value="1"/>
</dbReference>
<dbReference type="GO" id="GO:0008081">
    <property type="term" value="F:phosphoric diester hydrolase activity"/>
    <property type="evidence" value="ECO:0007669"/>
    <property type="project" value="TreeGrafter"/>
</dbReference>
<dbReference type="PANTHER" id="PTHR21445:SF0">
    <property type="entry name" value="APURINIC-APYRIMIDINIC ENDONUCLEASE"/>
    <property type="match status" value="1"/>
</dbReference>
<dbReference type="GO" id="GO:0003677">
    <property type="term" value="F:DNA binding"/>
    <property type="evidence" value="ECO:0007669"/>
    <property type="project" value="InterPro"/>
</dbReference>
<keyword evidence="5" id="KW-0227">DNA damage</keyword>
<feature type="compositionally biased region" description="Basic and acidic residues" evidence="9">
    <location>
        <begin position="479"/>
        <end position="489"/>
    </location>
</feature>
<dbReference type="NCBIfam" id="NF002199">
    <property type="entry name" value="PRK01060.1-4"/>
    <property type="match status" value="1"/>
</dbReference>
<evidence type="ECO:0000256" key="1">
    <source>
        <dbReference type="ARBA" id="ARBA00001947"/>
    </source>
</evidence>
<feature type="compositionally biased region" description="Basic residues" evidence="9">
    <location>
        <begin position="93"/>
        <end position="104"/>
    </location>
</feature>
<dbReference type="InterPro" id="IPR013022">
    <property type="entry name" value="Xyl_isomerase-like_TIM-brl"/>
</dbReference>
<dbReference type="InterPro" id="IPR036237">
    <property type="entry name" value="Xyl_isomerase-like_sf"/>
</dbReference>
<evidence type="ECO:0000256" key="4">
    <source>
        <dbReference type="ARBA" id="ARBA00022723"/>
    </source>
</evidence>
<proteinExistence type="inferred from homology"/>
<dbReference type="GO" id="GO:0016853">
    <property type="term" value="F:isomerase activity"/>
    <property type="evidence" value="ECO:0007669"/>
    <property type="project" value="UniProtKB-KW"/>
</dbReference>